<dbReference type="OrthoDB" id="428658at2759"/>
<keyword evidence="3" id="KW-0496">Mitochondrion</keyword>
<evidence type="ECO:0000313" key="13">
    <source>
        <dbReference type="EMBL" id="CEP61457.1"/>
    </source>
</evidence>
<name>A0A0C7MNL4_9SACH</name>
<evidence type="ECO:0000313" key="14">
    <source>
        <dbReference type="Proteomes" id="UP000054304"/>
    </source>
</evidence>
<keyword evidence="4" id="KW-0413">Isomerase</keyword>
<dbReference type="InterPro" id="IPR050188">
    <property type="entry name" value="RluA_PseudoU_synthase"/>
</dbReference>
<organism evidence="13 14">
    <name type="scientific">Lachancea lanzarotensis</name>
    <dbReference type="NCBI Taxonomy" id="1245769"/>
    <lineage>
        <taxon>Eukaryota</taxon>
        <taxon>Fungi</taxon>
        <taxon>Dikarya</taxon>
        <taxon>Ascomycota</taxon>
        <taxon>Saccharomycotina</taxon>
        <taxon>Saccharomycetes</taxon>
        <taxon>Saccharomycetales</taxon>
        <taxon>Saccharomycetaceae</taxon>
        <taxon>Lachancea</taxon>
    </lineage>
</organism>
<dbReference type="HOGENOM" id="CLU_081037_0_0_1"/>
<proteinExistence type="inferred from homology"/>
<dbReference type="InterPro" id="IPR020103">
    <property type="entry name" value="PsdUridine_synth_cat_dom_sf"/>
</dbReference>
<dbReference type="EMBL" id="LN736362">
    <property type="protein sequence ID" value="CEP61457.1"/>
    <property type="molecule type" value="Genomic_DNA"/>
</dbReference>
<evidence type="ECO:0000256" key="8">
    <source>
        <dbReference type="ARBA" id="ARBA00040626"/>
    </source>
</evidence>
<evidence type="ECO:0000256" key="11">
    <source>
        <dbReference type="ARBA" id="ARBA00042700"/>
    </source>
</evidence>
<protein>
    <recommendedName>
        <fullName evidence="8">21S rRNA pseudouridine(2819) synthase</fullName>
        <ecNumber evidence="7">5.4.99.43</ecNumber>
    </recommendedName>
    <alternativeName>
        <fullName evidence="10">Pseudouridine synthase 5</fullName>
    </alternativeName>
    <alternativeName>
        <fullName evidence="9">Pseudouridylate synthase PUS5</fullName>
    </alternativeName>
    <alternativeName>
        <fullName evidence="11">Uracil hydrolyase PUS5</fullName>
    </alternativeName>
</protein>
<evidence type="ECO:0000256" key="5">
    <source>
        <dbReference type="ARBA" id="ARBA00036927"/>
    </source>
</evidence>
<dbReference type="CDD" id="cd02869">
    <property type="entry name" value="PseudoU_synth_RluA_like"/>
    <property type="match status" value="1"/>
</dbReference>
<dbReference type="PANTHER" id="PTHR21600:SF81">
    <property type="entry name" value="21S RRNA PSEUDOURIDINE(2819) SYNTHASE"/>
    <property type="match status" value="1"/>
</dbReference>
<dbReference type="Pfam" id="PF00849">
    <property type="entry name" value="PseudoU_synth_2"/>
    <property type="match status" value="1"/>
</dbReference>
<evidence type="ECO:0000256" key="9">
    <source>
        <dbReference type="ARBA" id="ARBA00041561"/>
    </source>
</evidence>
<comment type="similarity">
    <text evidence="2">Belongs to the pseudouridine synthase RluA family.</text>
</comment>
<dbReference type="InterPro" id="IPR006145">
    <property type="entry name" value="PsdUridine_synth_RsuA/RluA"/>
</dbReference>
<feature type="domain" description="Pseudouridine synthase RsuA/RluA-like" evidence="12">
    <location>
        <begin position="16"/>
        <end position="159"/>
    </location>
</feature>
<dbReference type="Gene3D" id="3.30.2350.10">
    <property type="entry name" value="Pseudouridine synthase"/>
    <property type="match status" value="1"/>
</dbReference>
<keyword evidence="14" id="KW-1185">Reference proteome</keyword>
<dbReference type="RefSeq" id="XP_022627691.1">
    <property type="nucleotide sequence ID" value="XM_022773193.1"/>
</dbReference>
<comment type="function">
    <text evidence="6">Pseudouridylate synthase responsible for the pseudouridine-2819 formation in mitochondrial 21S rRNA. May modulate the efficiency or the fidelity of the mitochondrial translation machinery.</text>
</comment>
<dbReference type="GeneID" id="34684881"/>
<dbReference type="GO" id="GO:0000455">
    <property type="term" value="P:enzyme-directed rRNA pseudouridine synthesis"/>
    <property type="evidence" value="ECO:0007669"/>
    <property type="project" value="EnsemblFungi"/>
</dbReference>
<dbReference type="PROSITE" id="PS01129">
    <property type="entry name" value="PSI_RLU"/>
    <property type="match status" value="1"/>
</dbReference>
<dbReference type="AlphaFoldDB" id="A0A0C7MNL4"/>
<dbReference type="GO" id="GO:0004730">
    <property type="term" value="F:pseudouridylate synthase activity"/>
    <property type="evidence" value="ECO:0007669"/>
    <property type="project" value="EnsemblFungi"/>
</dbReference>
<evidence type="ECO:0000259" key="12">
    <source>
        <dbReference type="Pfam" id="PF00849"/>
    </source>
</evidence>
<evidence type="ECO:0000256" key="10">
    <source>
        <dbReference type="ARBA" id="ARBA00041978"/>
    </source>
</evidence>
<evidence type="ECO:0000256" key="1">
    <source>
        <dbReference type="ARBA" id="ARBA00004173"/>
    </source>
</evidence>
<evidence type="ECO:0000256" key="7">
    <source>
        <dbReference type="ARBA" id="ARBA00038947"/>
    </source>
</evidence>
<evidence type="ECO:0000256" key="2">
    <source>
        <dbReference type="ARBA" id="ARBA00010876"/>
    </source>
</evidence>
<dbReference type="InterPro" id="IPR006224">
    <property type="entry name" value="PsdUridine_synth_RluA-like_CS"/>
</dbReference>
<dbReference type="STRING" id="1245769.A0A0C7MNL4"/>
<dbReference type="GO" id="GO:0160143">
    <property type="term" value="F:21S rRNA pseudouridine(2819) synthase activity"/>
    <property type="evidence" value="ECO:0007669"/>
    <property type="project" value="UniProtKB-EC"/>
</dbReference>
<sequence>MSKGSALGILDVRKAYLVVNKPAGVFSQPPDMAKWRRNHGESQPPLLLDMVRSSMRQHQLECDGLRTVHRLDTNVTGGVLIARDKNAAALFSRYLRKGGNSGHKLVRKYVALVDGTASGLANEGVLESNGMKTWYRKIDSGALMLQLRTGKKHQIRRQLVQDLSLPILNDVKYGARPIPSAGYLIGLHSASIHTQVGLQKEIHLIPVDLGRTSLWSAYVDETGSFNPQVQKMLVEDWGVD</sequence>
<dbReference type="GO" id="GO:0005739">
    <property type="term" value="C:mitochondrion"/>
    <property type="evidence" value="ECO:0007669"/>
    <property type="project" value="UniProtKB-SubCell"/>
</dbReference>
<evidence type="ECO:0000256" key="4">
    <source>
        <dbReference type="ARBA" id="ARBA00023235"/>
    </source>
</evidence>
<dbReference type="Proteomes" id="UP000054304">
    <property type="component" value="Unassembled WGS sequence"/>
</dbReference>
<reference evidence="13 14" key="1">
    <citation type="submission" date="2014-12" db="EMBL/GenBank/DDBJ databases">
        <authorList>
            <person name="Neuveglise Cecile"/>
        </authorList>
    </citation>
    <scope>NUCLEOTIDE SEQUENCE [LARGE SCALE GENOMIC DNA]</scope>
    <source>
        <strain evidence="13 14">CBS 12615</strain>
    </source>
</reference>
<evidence type="ECO:0000256" key="6">
    <source>
        <dbReference type="ARBA" id="ARBA00037513"/>
    </source>
</evidence>
<dbReference type="SUPFAM" id="SSF55120">
    <property type="entry name" value="Pseudouridine synthase"/>
    <property type="match status" value="1"/>
</dbReference>
<comment type="catalytic activity">
    <reaction evidence="5">
        <text>uridine(2819) in 21S rRNA = pseudouridine(2819) in 21S rRNA</text>
        <dbReference type="Rhea" id="RHEA:42556"/>
        <dbReference type="Rhea" id="RHEA-COMP:10113"/>
        <dbReference type="Rhea" id="RHEA-COMP:10114"/>
        <dbReference type="ChEBI" id="CHEBI:65314"/>
        <dbReference type="ChEBI" id="CHEBI:65315"/>
        <dbReference type="EC" id="5.4.99.43"/>
    </reaction>
</comment>
<comment type="subcellular location">
    <subcellularLocation>
        <location evidence="1">Mitochondrion</location>
    </subcellularLocation>
</comment>
<dbReference type="GO" id="GO:0003723">
    <property type="term" value="F:RNA binding"/>
    <property type="evidence" value="ECO:0007669"/>
    <property type="project" value="InterPro"/>
</dbReference>
<dbReference type="PANTHER" id="PTHR21600">
    <property type="entry name" value="MITOCHONDRIAL RNA PSEUDOURIDINE SYNTHASE"/>
    <property type="match status" value="1"/>
</dbReference>
<gene>
    <name evidence="13" type="ORF">LALA0_S03e03290g</name>
</gene>
<accession>A0A0C7MNL4</accession>
<dbReference type="EC" id="5.4.99.43" evidence="7"/>
<evidence type="ECO:0000256" key="3">
    <source>
        <dbReference type="ARBA" id="ARBA00023128"/>
    </source>
</evidence>